<feature type="compositionally biased region" description="Basic and acidic residues" evidence="5">
    <location>
        <begin position="123"/>
        <end position="139"/>
    </location>
</feature>
<evidence type="ECO:0000313" key="8">
    <source>
        <dbReference type="Proteomes" id="UP000094741"/>
    </source>
</evidence>
<feature type="region of interest" description="Disordered" evidence="5">
    <location>
        <begin position="57"/>
        <end position="239"/>
    </location>
</feature>
<dbReference type="Proteomes" id="UP000094741">
    <property type="component" value="Unassembled WGS sequence"/>
</dbReference>
<evidence type="ECO:0000256" key="3">
    <source>
        <dbReference type="ARBA" id="ARBA00022729"/>
    </source>
</evidence>
<feature type="compositionally biased region" description="Polar residues" evidence="5">
    <location>
        <begin position="140"/>
        <end position="150"/>
    </location>
</feature>
<dbReference type="Pfam" id="PF18884">
    <property type="entry name" value="TSP3_bac"/>
    <property type="match status" value="5"/>
</dbReference>
<organism evidence="7 8">
    <name type="scientific">Vibrio genomosp. F10 str. ZF-129</name>
    <dbReference type="NCBI Taxonomy" id="1187848"/>
    <lineage>
        <taxon>Bacteria</taxon>
        <taxon>Pseudomonadati</taxon>
        <taxon>Pseudomonadota</taxon>
        <taxon>Gammaproteobacteria</taxon>
        <taxon>Vibrionales</taxon>
        <taxon>Vibrionaceae</taxon>
        <taxon>Vibrio</taxon>
    </lineage>
</organism>
<keyword evidence="4" id="KW-0106">Calcium</keyword>
<feature type="compositionally biased region" description="Acidic residues" evidence="5">
    <location>
        <begin position="57"/>
        <end position="68"/>
    </location>
</feature>
<evidence type="ECO:0000313" key="7">
    <source>
        <dbReference type="EMBL" id="OEE31251.1"/>
    </source>
</evidence>
<evidence type="ECO:0008006" key="9">
    <source>
        <dbReference type="Google" id="ProtNLM"/>
    </source>
</evidence>
<dbReference type="InterPro" id="IPR059100">
    <property type="entry name" value="TSP3_bac"/>
</dbReference>
<proteinExistence type="predicted"/>
<feature type="chain" id="PRO_5009171405" description="BIG2 domain-containing protein" evidence="6">
    <location>
        <begin position="19"/>
        <end position="610"/>
    </location>
</feature>
<name>A0A1E5BB02_9VIBR</name>
<feature type="compositionally biased region" description="Acidic residues" evidence="5">
    <location>
        <begin position="161"/>
        <end position="170"/>
    </location>
</feature>
<evidence type="ECO:0000256" key="1">
    <source>
        <dbReference type="ARBA" id="ARBA00004613"/>
    </source>
</evidence>
<dbReference type="eggNOG" id="COG5184">
    <property type="taxonomic scope" value="Bacteria"/>
</dbReference>
<gene>
    <name evidence="7" type="ORF">A1QO_14110</name>
</gene>
<feature type="compositionally biased region" description="Basic and acidic residues" evidence="5">
    <location>
        <begin position="185"/>
        <end position="194"/>
    </location>
</feature>
<comment type="subcellular location">
    <subcellularLocation>
        <location evidence="1">Secreted</location>
    </subcellularLocation>
</comment>
<feature type="compositionally biased region" description="Basic and acidic residues" evidence="5">
    <location>
        <begin position="85"/>
        <end position="109"/>
    </location>
</feature>
<comment type="caution">
    <text evidence="7">The sequence shown here is derived from an EMBL/GenBank/DDBJ whole genome shotgun (WGS) entry which is preliminary data.</text>
</comment>
<keyword evidence="2" id="KW-0964">Secreted</keyword>
<evidence type="ECO:0000256" key="4">
    <source>
        <dbReference type="ARBA" id="ARBA00022837"/>
    </source>
</evidence>
<feature type="signal peptide" evidence="6">
    <location>
        <begin position="1"/>
        <end position="18"/>
    </location>
</feature>
<dbReference type="AlphaFoldDB" id="A0A1E5BB02"/>
<evidence type="ECO:0000256" key="2">
    <source>
        <dbReference type="ARBA" id="ARBA00022525"/>
    </source>
</evidence>
<dbReference type="PROSITE" id="PS51257">
    <property type="entry name" value="PROKAR_LIPOPROTEIN"/>
    <property type="match status" value="1"/>
</dbReference>
<protein>
    <recommendedName>
        <fullName evidence="9">BIG2 domain-containing protein</fullName>
    </recommendedName>
</protein>
<dbReference type="RefSeq" id="WP_017040992.1">
    <property type="nucleotide sequence ID" value="NZ_AJYQ02000128.1"/>
</dbReference>
<reference evidence="7 8" key="1">
    <citation type="journal article" date="2012" name="Science">
        <title>Ecological populations of bacteria act as socially cohesive units of antibiotic production and resistance.</title>
        <authorList>
            <person name="Cordero O.X."/>
            <person name="Wildschutte H."/>
            <person name="Kirkup B."/>
            <person name="Proehl S."/>
            <person name="Ngo L."/>
            <person name="Hussain F."/>
            <person name="Le Roux F."/>
            <person name="Mincer T."/>
            <person name="Polz M.F."/>
        </authorList>
    </citation>
    <scope>NUCLEOTIDE SEQUENCE [LARGE SCALE GENOMIC DNA]</scope>
    <source>
        <strain evidence="7 8">ZF-129</strain>
    </source>
</reference>
<sequence>MMTITNKQRMKMVAPLMAALLLSACGDKGDEGLPSQTTLAGDSQMCEVSPGFSIACDDDNDGISDADELLNGTNPNDPNDPVQGGDKDTDGDGIKDGQEVTEGWDKTDPNDPVQGGANDTDGDGIKDGLEEIEGWDKNDANNPVQDGNQDSDGDGLKNGQEEVEGWDDNDANNPTDGGDQDSDGDGIKNGREELEGWDDNDANNPVENGHNDSDGDGFPAGQEWLEGWDDNDPNNPISSENVQSVELVLSNSVVKPGLGLQASIDYQAQGYSDTFTTLDVPDADHVSWGIVDANGDSVVGLTPTSEGHVTIPESAEVMDYVDEPLTMQATFTEEGWFKHQTPQEKTFTVTLAEVSSSEVALLKDGAPLEGSEINIGDSIQAQTTVTLADGSEILAPSDASTGTWSIDQAAMDLGVTIDPVTGELDTSGVDNAAVGEDGVSISISWTGAGSLEGGEGSITVRIEGYAFEITKISDTLSIGPLVTVSMAESLENGIEIGYTAAGDYAYYTWDDAEAYCAATSGGLMDVGQLNTLADWMDGNTEMSEPYRRGLGYVQTVSNTIVRKDAWYIWGEIGSDGGRWTVSGWVGGEANVIETRSKNFLKIALACAYPG</sequence>
<dbReference type="EMBL" id="AJYQ02000128">
    <property type="protein sequence ID" value="OEE31251.1"/>
    <property type="molecule type" value="Genomic_DNA"/>
</dbReference>
<dbReference type="STRING" id="1187848.A1QO_14110"/>
<evidence type="ECO:0000256" key="5">
    <source>
        <dbReference type="SAM" id="MobiDB-lite"/>
    </source>
</evidence>
<accession>A0A1E5BB02</accession>
<keyword evidence="3 6" id="KW-0732">Signal</keyword>
<evidence type="ECO:0000256" key="6">
    <source>
        <dbReference type="SAM" id="SignalP"/>
    </source>
</evidence>